<sequence>MMQFAMLYFRRPKGMPADITGLGNGGDTPQRKRLISSDILQLLLAISYNFNFAEKDWTWKEIAEKVKYTNKPIGHSLLRLDNNEADKLAQEAFICEYIMLLKPLFFVTGTNPDIGIMRYMGDENLKRGQTLTDCVYELLMICHQYQPLRDEVYCQIIRQTTNNKSTRADSSIRGWRLFSILTAYFDCSEVLKPYLFKYLIDMASDPRRAYHGGFLFLHSCTASICLQNLVKTFKYGGRKFLLSGREIEAITVS</sequence>
<dbReference type="Gene3D" id="1.25.40.530">
    <property type="entry name" value="MyTH4 domain"/>
    <property type="match status" value="1"/>
</dbReference>
<reference evidence="4" key="1">
    <citation type="submission" date="2016-06" db="UniProtKB">
        <authorList>
            <consortium name="WormBaseParasite"/>
        </authorList>
    </citation>
    <scope>IDENTIFICATION</scope>
</reference>
<dbReference type="PANTHER" id="PTHR22692:SF26">
    <property type="entry name" value="SH3 DOMAIN-CONTAINING PROTEIN"/>
    <property type="match status" value="1"/>
</dbReference>
<keyword evidence="3" id="KW-1185">Reference proteome</keyword>
<dbReference type="WBParaSite" id="GPUH_0000130501-mRNA-1">
    <property type="protein sequence ID" value="GPUH_0000130501-mRNA-1"/>
    <property type="gene ID" value="GPUH_0000130501"/>
</dbReference>
<evidence type="ECO:0000259" key="1">
    <source>
        <dbReference type="PROSITE" id="PS51016"/>
    </source>
</evidence>
<dbReference type="GO" id="GO:0005856">
    <property type="term" value="C:cytoskeleton"/>
    <property type="evidence" value="ECO:0007669"/>
    <property type="project" value="InterPro"/>
</dbReference>
<evidence type="ECO:0000313" key="2">
    <source>
        <dbReference type="EMBL" id="VDK29774.1"/>
    </source>
</evidence>
<proteinExistence type="predicted"/>
<dbReference type="Pfam" id="PF00784">
    <property type="entry name" value="MyTH4"/>
    <property type="match status" value="1"/>
</dbReference>
<dbReference type="OrthoDB" id="8182952at2759"/>
<gene>
    <name evidence="2" type="ORF">GPUH_LOCUS1305</name>
</gene>
<dbReference type="PROSITE" id="PS51016">
    <property type="entry name" value="MYTH4"/>
    <property type="match status" value="1"/>
</dbReference>
<name>A0A183CXW4_9BILA</name>
<reference evidence="2 3" key="2">
    <citation type="submission" date="2018-11" db="EMBL/GenBank/DDBJ databases">
        <authorList>
            <consortium name="Pathogen Informatics"/>
        </authorList>
    </citation>
    <scope>NUCLEOTIDE SEQUENCE [LARGE SCALE GENOMIC DNA]</scope>
</reference>
<dbReference type="InterPro" id="IPR051567">
    <property type="entry name" value="Unconventional_Myosin_ATPase"/>
</dbReference>
<dbReference type="SMART" id="SM00139">
    <property type="entry name" value="MyTH4"/>
    <property type="match status" value="1"/>
</dbReference>
<feature type="domain" description="MyTH4" evidence="1">
    <location>
        <begin position="68"/>
        <end position="251"/>
    </location>
</feature>
<protein>
    <submittedName>
        <fullName evidence="4">MyTH4 domain-containing protein</fullName>
    </submittedName>
</protein>
<dbReference type="AlphaFoldDB" id="A0A183CXW4"/>
<accession>A0A183CXW4</accession>
<dbReference type="InterPro" id="IPR000857">
    <property type="entry name" value="MyTH4_dom"/>
</dbReference>
<dbReference type="InterPro" id="IPR038185">
    <property type="entry name" value="MyTH4_dom_sf"/>
</dbReference>
<dbReference type="Proteomes" id="UP000271098">
    <property type="component" value="Unassembled WGS sequence"/>
</dbReference>
<evidence type="ECO:0000313" key="4">
    <source>
        <dbReference type="WBParaSite" id="GPUH_0000130501-mRNA-1"/>
    </source>
</evidence>
<dbReference type="PANTHER" id="PTHR22692">
    <property type="entry name" value="MYOSIN VII, XV"/>
    <property type="match status" value="1"/>
</dbReference>
<dbReference type="EMBL" id="UYRT01001527">
    <property type="protein sequence ID" value="VDK29774.1"/>
    <property type="molecule type" value="Genomic_DNA"/>
</dbReference>
<evidence type="ECO:0000313" key="3">
    <source>
        <dbReference type="Proteomes" id="UP000271098"/>
    </source>
</evidence>
<organism evidence="4">
    <name type="scientific">Gongylonema pulchrum</name>
    <dbReference type="NCBI Taxonomy" id="637853"/>
    <lineage>
        <taxon>Eukaryota</taxon>
        <taxon>Metazoa</taxon>
        <taxon>Ecdysozoa</taxon>
        <taxon>Nematoda</taxon>
        <taxon>Chromadorea</taxon>
        <taxon>Rhabditida</taxon>
        <taxon>Spirurina</taxon>
        <taxon>Spiruromorpha</taxon>
        <taxon>Spiruroidea</taxon>
        <taxon>Gongylonematidae</taxon>
        <taxon>Gongylonema</taxon>
    </lineage>
</organism>